<feature type="non-terminal residue" evidence="1">
    <location>
        <position position="1"/>
    </location>
</feature>
<name>A0ABN7XQ47_GIGMA</name>
<accession>A0ABN7XQ47</accession>
<comment type="caution">
    <text evidence="1">The sequence shown here is derived from an EMBL/GenBank/DDBJ whole genome shotgun (WGS) entry which is preliminary data.</text>
</comment>
<sequence>KDKYFKTIEEYAKKIFEQEVKIEDILDYCEDGRIEFEIIKNTQITQKETDILLDTCKETCKKLKDKITNKENFISDLLKNNDDKIYKPFMYKGIIYNLLYDKDVISELGN</sequence>
<keyword evidence="2" id="KW-1185">Reference proteome</keyword>
<reference evidence="1 2" key="1">
    <citation type="submission" date="2021-06" db="EMBL/GenBank/DDBJ databases">
        <authorList>
            <person name="Kallberg Y."/>
            <person name="Tangrot J."/>
            <person name="Rosling A."/>
        </authorList>
    </citation>
    <scope>NUCLEOTIDE SEQUENCE [LARGE SCALE GENOMIC DNA]</scope>
    <source>
        <strain evidence="1 2">120-4 pot B 10/14</strain>
    </source>
</reference>
<proteinExistence type="predicted"/>
<dbReference type="Proteomes" id="UP000789901">
    <property type="component" value="Unassembled WGS sequence"/>
</dbReference>
<feature type="non-terminal residue" evidence="1">
    <location>
        <position position="110"/>
    </location>
</feature>
<organism evidence="1 2">
    <name type="scientific">Gigaspora margarita</name>
    <dbReference type="NCBI Taxonomy" id="4874"/>
    <lineage>
        <taxon>Eukaryota</taxon>
        <taxon>Fungi</taxon>
        <taxon>Fungi incertae sedis</taxon>
        <taxon>Mucoromycota</taxon>
        <taxon>Glomeromycotina</taxon>
        <taxon>Glomeromycetes</taxon>
        <taxon>Diversisporales</taxon>
        <taxon>Gigasporaceae</taxon>
        <taxon>Gigaspora</taxon>
    </lineage>
</organism>
<protein>
    <submittedName>
        <fullName evidence="1">18284_t:CDS:1</fullName>
    </submittedName>
</protein>
<evidence type="ECO:0000313" key="2">
    <source>
        <dbReference type="Proteomes" id="UP000789901"/>
    </source>
</evidence>
<evidence type="ECO:0000313" key="1">
    <source>
        <dbReference type="EMBL" id="CAG8857479.1"/>
    </source>
</evidence>
<dbReference type="EMBL" id="CAJVQB010171473">
    <property type="protein sequence ID" value="CAG8857479.1"/>
    <property type="molecule type" value="Genomic_DNA"/>
</dbReference>
<gene>
    <name evidence="1" type="ORF">GMARGA_LOCUS46298</name>
</gene>